<reference evidence="2" key="1">
    <citation type="journal article" date="2021" name="Nat. Commun.">
        <title>Genetic determinants of endophytism in the Arabidopsis root mycobiome.</title>
        <authorList>
            <person name="Mesny F."/>
            <person name="Miyauchi S."/>
            <person name="Thiergart T."/>
            <person name="Pickel B."/>
            <person name="Atanasova L."/>
            <person name="Karlsson M."/>
            <person name="Huettel B."/>
            <person name="Barry K.W."/>
            <person name="Haridas S."/>
            <person name="Chen C."/>
            <person name="Bauer D."/>
            <person name="Andreopoulos W."/>
            <person name="Pangilinan J."/>
            <person name="LaButti K."/>
            <person name="Riley R."/>
            <person name="Lipzen A."/>
            <person name="Clum A."/>
            <person name="Drula E."/>
            <person name="Henrissat B."/>
            <person name="Kohler A."/>
            <person name="Grigoriev I.V."/>
            <person name="Martin F.M."/>
            <person name="Hacquard S."/>
        </authorList>
    </citation>
    <scope>NUCLEOTIDE SEQUENCE</scope>
    <source>
        <strain evidence="2">FSSC 5 MPI-SDFR-AT-0091</strain>
    </source>
</reference>
<feature type="region of interest" description="Disordered" evidence="1">
    <location>
        <begin position="176"/>
        <end position="200"/>
    </location>
</feature>
<feature type="compositionally biased region" description="Polar residues" evidence="1">
    <location>
        <begin position="183"/>
        <end position="200"/>
    </location>
</feature>
<organism evidence="2 3">
    <name type="scientific">Fusarium solani</name>
    <name type="common">Filamentous fungus</name>
    <dbReference type="NCBI Taxonomy" id="169388"/>
    <lineage>
        <taxon>Eukaryota</taxon>
        <taxon>Fungi</taxon>
        <taxon>Dikarya</taxon>
        <taxon>Ascomycota</taxon>
        <taxon>Pezizomycotina</taxon>
        <taxon>Sordariomycetes</taxon>
        <taxon>Hypocreomycetidae</taxon>
        <taxon>Hypocreales</taxon>
        <taxon>Nectriaceae</taxon>
        <taxon>Fusarium</taxon>
        <taxon>Fusarium solani species complex</taxon>
    </lineage>
</organism>
<name>A0A9P9KZN9_FUSSL</name>
<dbReference type="EMBL" id="JAGTJS010000004">
    <property type="protein sequence ID" value="KAH7271860.1"/>
    <property type="molecule type" value="Genomic_DNA"/>
</dbReference>
<sequence>MYLGSTYRFPQPHSLQVVENAAARRINRAAAHWPSQSWLHSMVIALSSQSRIHQFSRDLGHHSLPFPLVFPRPIKCWSLLVSGRNLRGSDQPQVQPHNVNPTTEDFPSSPAWSTSLSNLHLATTKDRPYQALQFQSPRHSHLLRLPFHRPNRNYPSSSKHHVQFSFVAERASGVRGDLKGKGTQMNSFSTPLSSTAPVRS</sequence>
<protein>
    <submittedName>
        <fullName evidence="2">Uncharacterized protein</fullName>
    </submittedName>
</protein>
<accession>A0A9P9KZN9</accession>
<comment type="caution">
    <text evidence="2">The sequence shown here is derived from an EMBL/GenBank/DDBJ whole genome shotgun (WGS) entry which is preliminary data.</text>
</comment>
<evidence type="ECO:0000256" key="1">
    <source>
        <dbReference type="SAM" id="MobiDB-lite"/>
    </source>
</evidence>
<evidence type="ECO:0000313" key="2">
    <source>
        <dbReference type="EMBL" id="KAH7271860.1"/>
    </source>
</evidence>
<proteinExistence type="predicted"/>
<evidence type="ECO:0000313" key="3">
    <source>
        <dbReference type="Proteomes" id="UP000736672"/>
    </source>
</evidence>
<dbReference type="Proteomes" id="UP000736672">
    <property type="component" value="Unassembled WGS sequence"/>
</dbReference>
<dbReference type="AlphaFoldDB" id="A0A9P9KZN9"/>
<feature type="region of interest" description="Disordered" evidence="1">
    <location>
        <begin position="88"/>
        <end position="110"/>
    </location>
</feature>
<keyword evidence="3" id="KW-1185">Reference proteome</keyword>
<gene>
    <name evidence="2" type="ORF">B0J15DRAFT_225949</name>
</gene>